<reference evidence="5" key="1">
    <citation type="journal article" date="2023" name="Commun. Biol.">
        <title>Genome analysis of Parmales, the sister group of diatoms, reveals the evolutionary specialization of diatoms from phago-mixotrophs to photoautotrophs.</title>
        <authorList>
            <person name="Ban H."/>
            <person name="Sato S."/>
            <person name="Yoshikawa S."/>
            <person name="Yamada K."/>
            <person name="Nakamura Y."/>
            <person name="Ichinomiya M."/>
            <person name="Sato N."/>
            <person name="Blanc-Mathieu R."/>
            <person name="Endo H."/>
            <person name="Kuwata A."/>
            <person name="Ogata H."/>
        </authorList>
    </citation>
    <scope>NUCLEOTIDE SEQUENCE [LARGE SCALE GENOMIC DNA]</scope>
    <source>
        <strain evidence="5">NIES 3700</strain>
    </source>
</reference>
<proteinExistence type="predicted"/>
<dbReference type="EMBL" id="BRXW01000625">
    <property type="protein sequence ID" value="GMH70644.1"/>
    <property type="molecule type" value="Genomic_DNA"/>
</dbReference>
<dbReference type="InterPro" id="IPR014729">
    <property type="entry name" value="Rossmann-like_a/b/a_fold"/>
</dbReference>
<dbReference type="OrthoDB" id="10252281at2759"/>
<dbReference type="SUPFAM" id="SSF52402">
    <property type="entry name" value="Adenine nucleotide alpha hydrolases-like"/>
    <property type="match status" value="1"/>
</dbReference>
<dbReference type="SUPFAM" id="SSF51197">
    <property type="entry name" value="Clavaminate synthase-like"/>
    <property type="match status" value="1"/>
</dbReference>
<dbReference type="Pfam" id="PF05721">
    <property type="entry name" value="PhyH"/>
    <property type="match status" value="1"/>
</dbReference>
<organism evidence="4 5">
    <name type="scientific">Triparma laevis f. longispina</name>
    <dbReference type="NCBI Taxonomy" id="1714387"/>
    <lineage>
        <taxon>Eukaryota</taxon>
        <taxon>Sar</taxon>
        <taxon>Stramenopiles</taxon>
        <taxon>Ochrophyta</taxon>
        <taxon>Bolidophyceae</taxon>
        <taxon>Parmales</taxon>
        <taxon>Triparmaceae</taxon>
        <taxon>Triparma</taxon>
    </lineage>
</organism>
<evidence type="ECO:0000256" key="1">
    <source>
        <dbReference type="ARBA" id="ARBA00022605"/>
    </source>
</evidence>
<comment type="caution">
    <text evidence="4">The sequence shown here is derived from an EMBL/GenBank/DDBJ whole genome shotgun (WGS) entry which is preliminary data.</text>
</comment>
<evidence type="ECO:0000256" key="3">
    <source>
        <dbReference type="ARBA" id="ARBA00022962"/>
    </source>
</evidence>
<dbReference type="InterPro" id="IPR001962">
    <property type="entry name" value="Asn_synthase"/>
</dbReference>
<dbReference type="AlphaFoldDB" id="A0A9W7ALS3"/>
<dbReference type="CDD" id="cd01991">
    <property type="entry name" value="Asn_synthase_B_C"/>
    <property type="match status" value="1"/>
</dbReference>
<dbReference type="GO" id="GO:0004066">
    <property type="term" value="F:asparagine synthase (glutamine-hydrolyzing) activity"/>
    <property type="evidence" value="ECO:0007669"/>
    <property type="project" value="InterPro"/>
</dbReference>
<dbReference type="Proteomes" id="UP001165122">
    <property type="component" value="Unassembled WGS sequence"/>
</dbReference>
<evidence type="ECO:0000313" key="4">
    <source>
        <dbReference type="EMBL" id="GMH70644.1"/>
    </source>
</evidence>
<dbReference type="PANTHER" id="PTHR45937:SF1">
    <property type="entry name" value="ASPARAGINE SYNTHETASE DOMAIN-CONTAINING PROTEIN 1"/>
    <property type="match status" value="1"/>
</dbReference>
<dbReference type="PANTHER" id="PTHR45937">
    <property type="entry name" value="ASPARAGINE SYNTHETASE DOMAIN-CONTAINING PROTEIN 1"/>
    <property type="match status" value="1"/>
</dbReference>
<dbReference type="GO" id="GO:0006529">
    <property type="term" value="P:asparagine biosynthetic process"/>
    <property type="evidence" value="ECO:0007669"/>
    <property type="project" value="UniProtKB-KW"/>
</dbReference>
<protein>
    <submittedName>
        <fullName evidence="4">Uncharacterized protein</fullName>
    </submittedName>
</protein>
<evidence type="ECO:0000313" key="5">
    <source>
        <dbReference type="Proteomes" id="UP001165122"/>
    </source>
</evidence>
<dbReference type="InterPro" id="IPR008775">
    <property type="entry name" value="Phytyl_CoA_dOase-like"/>
</dbReference>
<accession>A0A9W7ALS3</accession>
<gene>
    <name evidence="4" type="ORF">TrLO_g7064</name>
</gene>
<keyword evidence="1" id="KW-0028">Amino-acid biosynthesis</keyword>
<evidence type="ECO:0000256" key="2">
    <source>
        <dbReference type="ARBA" id="ARBA00022888"/>
    </source>
</evidence>
<sequence>MDFNLGTCFYILANYKGYRMSVEECEIELRDYDGEFLRRDVKTEGSIQPEHEVRENCKGCKRKIKLMDEGCVFGCCRVCCSGITKKISSFIGGKVRCCDVHNDRIIKKPTKSVKKPIKKEYVKRICIYKSLSQIIYTGHGADELLAGYGRHRTAYLKGGYKEVTKVLKNEVGRLWERNLGRDDRCISSGGKEARFIFLEDGFVEFIQSLDVTFIADFELGQGVGDKRILRRYAEELGLKECGNLVKRAMQFGSRIGKVVGGEKGDEEFEKSEKFKPPTTDPTKYDKDYRFDITLPDWLPYLQTHGYCVISSAVSSQNTNLALKSLITSLKLLHGNDVDTWDIPEHGLISETLGQSSGAWLIRGSSIVKSAFERIWEEKDLIVSMDCVIIWLSWLNNSNFKPRSEGLHLDQNPFNKLDMISVQGMIPLIDVTEEIGGLQIIPGSHVGVLKEEFKDMHGDMRGKGDWCQAKEEYVEGRGGEARLVECKAGDLILWDSRTVHGGKVGSLGGRREGVEDGEIARASVTVAMVPRAWASEEVLEERKEGFRIGATFNHSPHETGTSTGTVKGKLYEDYIPIELTAEQRELL</sequence>
<dbReference type="Gene3D" id="3.40.50.620">
    <property type="entry name" value="HUPs"/>
    <property type="match status" value="1"/>
</dbReference>
<name>A0A9W7ALS3_9STRA</name>
<keyword evidence="5" id="KW-1185">Reference proteome</keyword>
<dbReference type="InterPro" id="IPR051857">
    <property type="entry name" value="Asn_synthetase_domain"/>
</dbReference>
<dbReference type="Gene3D" id="2.60.120.620">
    <property type="entry name" value="q2cbj1_9rhob like domain"/>
    <property type="match status" value="1"/>
</dbReference>
<keyword evidence="2" id="KW-0061">Asparagine biosynthesis</keyword>
<keyword evidence="3" id="KW-0315">Glutamine amidotransferase</keyword>